<keyword evidence="2" id="KW-1185">Reference proteome</keyword>
<protein>
    <submittedName>
        <fullName evidence="1">Uncharacterized protein</fullName>
    </submittedName>
</protein>
<gene>
    <name evidence="1" type="ORF">M0654_15905</name>
</gene>
<comment type="caution">
    <text evidence="1">The sequence shown here is derived from an EMBL/GenBank/DDBJ whole genome shotgun (WGS) entry which is preliminary data.</text>
</comment>
<reference evidence="1 2" key="1">
    <citation type="submission" date="2022-04" db="EMBL/GenBank/DDBJ databases">
        <title>Rhizobium coralii sp. nov., isolated from coral Turbinaria peltata.</title>
        <authorList>
            <person name="Sun H."/>
        </authorList>
    </citation>
    <scope>NUCLEOTIDE SEQUENCE [LARGE SCALE GENOMIC DNA]</scope>
    <source>
        <strain evidence="1 2">NTR19</strain>
    </source>
</reference>
<dbReference type="RefSeq" id="WP_248683958.1">
    <property type="nucleotide sequence ID" value="NZ_JALPRY010000017.1"/>
</dbReference>
<organism evidence="1 2">
    <name type="scientific">Neorhizobium turbinariae</name>
    <dbReference type="NCBI Taxonomy" id="2937795"/>
    <lineage>
        <taxon>Bacteria</taxon>
        <taxon>Pseudomonadati</taxon>
        <taxon>Pseudomonadota</taxon>
        <taxon>Alphaproteobacteria</taxon>
        <taxon>Hyphomicrobiales</taxon>
        <taxon>Rhizobiaceae</taxon>
        <taxon>Rhizobium/Agrobacterium group</taxon>
        <taxon>Neorhizobium</taxon>
    </lineage>
</organism>
<name>A0ABT0IUA7_9HYPH</name>
<dbReference type="Proteomes" id="UP001202827">
    <property type="component" value="Unassembled WGS sequence"/>
</dbReference>
<sequence length="235" mass="25561">MSAATKLEYGSRFGSSVVKVAKASILAHADPGHSANGAPRYSRWFHGEDGNREPMATSMKKFRKIDPSMAAAEVAAITKENMAILGADACELFVSRLPREHRMRKAIRSAVLPTAPYFGLCKFGEVVVERAADKFHITQIFITNFDGEVETSDNANFCTPVNNKFDQMLFGVHVIVDRLGNRIGFDRERGEDGLAFKTKNIGQALFHIASESTGIPIEVLQTRAAAAKNAGKSAG</sequence>
<evidence type="ECO:0000313" key="2">
    <source>
        <dbReference type="Proteomes" id="UP001202827"/>
    </source>
</evidence>
<evidence type="ECO:0000313" key="1">
    <source>
        <dbReference type="EMBL" id="MCK8781468.1"/>
    </source>
</evidence>
<dbReference type="EMBL" id="JALPRY010000017">
    <property type="protein sequence ID" value="MCK8781468.1"/>
    <property type="molecule type" value="Genomic_DNA"/>
</dbReference>
<proteinExistence type="predicted"/>
<accession>A0ABT0IUA7</accession>